<dbReference type="PROSITE" id="PS51318">
    <property type="entry name" value="TAT"/>
    <property type="match status" value="1"/>
</dbReference>
<feature type="compositionally biased region" description="Basic and acidic residues" evidence="1">
    <location>
        <begin position="31"/>
        <end position="40"/>
    </location>
</feature>
<feature type="signal peptide" evidence="2">
    <location>
        <begin position="1"/>
        <end position="30"/>
    </location>
</feature>
<evidence type="ECO:0000313" key="4">
    <source>
        <dbReference type="Proteomes" id="UP000243232"/>
    </source>
</evidence>
<keyword evidence="2" id="KW-0732">Signal</keyword>
<feature type="chain" id="PRO_5009275509" description="Copper resistance protein B" evidence="2">
    <location>
        <begin position="31"/>
        <end position="99"/>
    </location>
</feature>
<dbReference type="RefSeq" id="WP_090196576.1">
    <property type="nucleotide sequence ID" value="NZ_LT629785.1"/>
</dbReference>
<sequence>MNTFLQRNTLLASAAALSLLLSLFAPAAMADDGHNEHDHSATAPATQGASDTPAPKAQSNAPKAQQMDHGAMSHDGMDHSNMMQMQDGDNAGEGSHNGQ</sequence>
<organism evidence="3 4">
    <name type="scientific">Pseudomonas pohangensis</name>
    <dbReference type="NCBI Taxonomy" id="364197"/>
    <lineage>
        <taxon>Bacteria</taxon>
        <taxon>Pseudomonadati</taxon>
        <taxon>Pseudomonadota</taxon>
        <taxon>Gammaproteobacteria</taxon>
        <taxon>Pseudomonadales</taxon>
        <taxon>Pseudomonadaceae</taxon>
        <taxon>Pseudomonas</taxon>
    </lineage>
</organism>
<dbReference type="Proteomes" id="UP000243232">
    <property type="component" value="Chromosome I"/>
</dbReference>
<feature type="region of interest" description="Disordered" evidence="1">
    <location>
        <begin position="30"/>
        <end position="99"/>
    </location>
</feature>
<dbReference type="STRING" id="364197.SAMN05216296_2810"/>
<protein>
    <recommendedName>
        <fullName evidence="5">Copper resistance protein B</fullName>
    </recommendedName>
</protein>
<name>A0A1H2H7W8_9PSED</name>
<evidence type="ECO:0000313" key="3">
    <source>
        <dbReference type="EMBL" id="SDU27839.1"/>
    </source>
</evidence>
<dbReference type="AlphaFoldDB" id="A0A1H2H7W8"/>
<dbReference type="OrthoDB" id="6906787at2"/>
<reference evidence="4" key="1">
    <citation type="submission" date="2016-10" db="EMBL/GenBank/DDBJ databases">
        <authorList>
            <person name="Varghese N."/>
            <person name="Submissions S."/>
        </authorList>
    </citation>
    <scope>NUCLEOTIDE SEQUENCE [LARGE SCALE GENOMIC DNA]</scope>
    <source>
        <strain evidence="4">DSM 17875</strain>
    </source>
</reference>
<keyword evidence="4" id="KW-1185">Reference proteome</keyword>
<evidence type="ECO:0000256" key="1">
    <source>
        <dbReference type="SAM" id="MobiDB-lite"/>
    </source>
</evidence>
<dbReference type="InterPro" id="IPR006311">
    <property type="entry name" value="TAT_signal"/>
</dbReference>
<evidence type="ECO:0008006" key="5">
    <source>
        <dbReference type="Google" id="ProtNLM"/>
    </source>
</evidence>
<evidence type="ECO:0000256" key="2">
    <source>
        <dbReference type="SAM" id="SignalP"/>
    </source>
</evidence>
<accession>A0A1H2H7W8</accession>
<dbReference type="EMBL" id="LT629785">
    <property type="protein sequence ID" value="SDU27839.1"/>
    <property type="molecule type" value="Genomic_DNA"/>
</dbReference>
<proteinExistence type="predicted"/>
<gene>
    <name evidence="3" type="ORF">SAMN05216296_2810</name>
</gene>